<dbReference type="InterPro" id="IPR000873">
    <property type="entry name" value="AMP-dep_synth/lig_dom"/>
</dbReference>
<evidence type="ECO:0000313" key="6">
    <source>
        <dbReference type="EMBL" id="KAF7123377.1"/>
    </source>
</evidence>
<gene>
    <name evidence="6" type="ORF">RHSIM_Rhsim12G0029500</name>
</gene>
<dbReference type="SUPFAM" id="SSF56801">
    <property type="entry name" value="Acetyl-CoA synthetase-like"/>
    <property type="match status" value="1"/>
</dbReference>
<accession>A0A834G360</accession>
<keyword evidence="2" id="KW-0436">Ligase</keyword>
<name>A0A834G360_RHOSS</name>
<keyword evidence="7" id="KW-1185">Reference proteome</keyword>
<evidence type="ECO:0000259" key="5">
    <source>
        <dbReference type="Pfam" id="PF13193"/>
    </source>
</evidence>
<feature type="compositionally biased region" description="Polar residues" evidence="3">
    <location>
        <begin position="1"/>
        <end position="12"/>
    </location>
</feature>
<comment type="caution">
    <text evidence="6">The sequence shown here is derived from an EMBL/GenBank/DDBJ whole genome shotgun (WGS) entry which is preliminary data.</text>
</comment>
<dbReference type="Gene3D" id="3.40.50.980">
    <property type="match status" value="3"/>
</dbReference>
<organism evidence="6 7">
    <name type="scientific">Rhododendron simsii</name>
    <name type="common">Sims's rhododendron</name>
    <dbReference type="NCBI Taxonomy" id="118357"/>
    <lineage>
        <taxon>Eukaryota</taxon>
        <taxon>Viridiplantae</taxon>
        <taxon>Streptophyta</taxon>
        <taxon>Embryophyta</taxon>
        <taxon>Tracheophyta</taxon>
        <taxon>Spermatophyta</taxon>
        <taxon>Magnoliopsida</taxon>
        <taxon>eudicotyledons</taxon>
        <taxon>Gunneridae</taxon>
        <taxon>Pentapetalae</taxon>
        <taxon>asterids</taxon>
        <taxon>Ericales</taxon>
        <taxon>Ericaceae</taxon>
        <taxon>Ericoideae</taxon>
        <taxon>Rhodoreae</taxon>
        <taxon>Rhododendron</taxon>
    </lineage>
</organism>
<dbReference type="Pfam" id="PF13193">
    <property type="entry name" value="AMP-binding_C"/>
    <property type="match status" value="1"/>
</dbReference>
<dbReference type="GO" id="GO:0016405">
    <property type="term" value="F:CoA-ligase activity"/>
    <property type="evidence" value="ECO:0007669"/>
    <property type="project" value="TreeGrafter"/>
</dbReference>
<evidence type="ECO:0008006" key="8">
    <source>
        <dbReference type="Google" id="ProtNLM"/>
    </source>
</evidence>
<dbReference type="Gene3D" id="3.30.300.30">
    <property type="match status" value="1"/>
</dbReference>
<dbReference type="OrthoDB" id="10253869at2759"/>
<sequence>MANQNSNHSLPSSVDPHSGFCSQTRTYHSLRPHTPLPPQSLSLSVTDFTFSLLRQNSPSPPTSTSPALIDAATGRSIPYHELITLTKTLATSLHRRLGLARGDSAFVLSANSARVPVLYLALFSLGVVVSPSNPSSTASEISHQIELCEPVVAFVTGDVNEEIVSLFRRTIRLDSCEFESMMTARCEEFVRIEVRQNDTAAILVVISPFNPNAMELEISCQIELWKPVIAFVTAEASGGIVSLFRHAVLLDSMEFYSMMMTQSEEFFRFDIGTTGKFKGVELTHRNFISSLAGGQAVRTMRPSLAVTLCAVPYFHVYGFLYSLRTVAMGESLVSMGKFDLVQMIKAIEGFRVTHMAVAPPVIVSMVNVCDWMNGHDLSSLEVVVSAGAPLTKVLIERFKERFPRVLLPQAYGLTESTAGISRMVGPIESQKIGASGCLVLYCQAKIVDVETGMSLPPFKQGELWLRGPSVMKGYVGDPEATSAILDSEGWLRTGDLCYFDSEGFLYVVDRLKELIKYKGYQVAPVELENLLQTHPDIVDVAVVPYPDEEAGQVPMAFIVKRPESIIDESHIKDFVARQVAPYKKIRRVSFIGSLPKNATGKVLRKELIKLALSGVSSKL</sequence>
<dbReference type="Pfam" id="PF00501">
    <property type="entry name" value="AMP-binding"/>
    <property type="match status" value="2"/>
</dbReference>
<dbReference type="PANTHER" id="PTHR24096">
    <property type="entry name" value="LONG-CHAIN-FATTY-ACID--COA LIGASE"/>
    <property type="match status" value="1"/>
</dbReference>
<protein>
    <recommendedName>
        <fullName evidence="8">4-coumarate--CoA ligase</fullName>
    </recommendedName>
</protein>
<dbReference type="InterPro" id="IPR045851">
    <property type="entry name" value="AMP-bd_C_sf"/>
</dbReference>
<evidence type="ECO:0000313" key="7">
    <source>
        <dbReference type="Proteomes" id="UP000626092"/>
    </source>
</evidence>
<comment type="similarity">
    <text evidence="1">Belongs to the ATP-dependent AMP-binding enzyme family.</text>
</comment>
<feature type="domain" description="AMP-dependent synthetase/ligase" evidence="4">
    <location>
        <begin position="65"/>
        <end position="162"/>
    </location>
</feature>
<evidence type="ECO:0000256" key="2">
    <source>
        <dbReference type="ARBA" id="ARBA00022598"/>
    </source>
</evidence>
<feature type="region of interest" description="Disordered" evidence="3">
    <location>
        <begin position="1"/>
        <end position="36"/>
    </location>
</feature>
<feature type="domain" description="AMP-binding enzyme C-terminal" evidence="5">
    <location>
        <begin position="526"/>
        <end position="601"/>
    </location>
</feature>
<reference evidence="6" key="1">
    <citation type="submission" date="2019-11" db="EMBL/GenBank/DDBJ databases">
        <authorList>
            <person name="Liu Y."/>
            <person name="Hou J."/>
            <person name="Li T.-Q."/>
            <person name="Guan C.-H."/>
            <person name="Wu X."/>
            <person name="Wu H.-Z."/>
            <person name="Ling F."/>
            <person name="Zhang R."/>
            <person name="Shi X.-G."/>
            <person name="Ren J.-P."/>
            <person name="Chen E.-F."/>
            <person name="Sun J.-M."/>
        </authorList>
    </citation>
    <scope>NUCLEOTIDE SEQUENCE</scope>
    <source>
        <strain evidence="6">Adult_tree_wgs_1</strain>
        <tissue evidence="6">Leaves</tissue>
    </source>
</reference>
<dbReference type="InterPro" id="IPR025110">
    <property type="entry name" value="AMP-bd_C"/>
</dbReference>
<evidence type="ECO:0000256" key="3">
    <source>
        <dbReference type="SAM" id="MobiDB-lite"/>
    </source>
</evidence>
<proteinExistence type="inferred from homology"/>
<evidence type="ECO:0000256" key="1">
    <source>
        <dbReference type="ARBA" id="ARBA00006432"/>
    </source>
</evidence>
<evidence type="ECO:0000259" key="4">
    <source>
        <dbReference type="Pfam" id="PF00501"/>
    </source>
</evidence>
<dbReference type="AlphaFoldDB" id="A0A834G360"/>
<dbReference type="Gene3D" id="2.30.38.10">
    <property type="entry name" value="Luciferase, Domain 3"/>
    <property type="match status" value="1"/>
</dbReference>
<dbReference type="FunFam" id="3.30.300.30:FF:000007">
    <property type="entry name" value="4-coumarate--CoA ligase 2"/>
    <property type="match status" value="1"/>
</dbReference>
<feature type="domain" description="AMP-dependent synthetase/ligase" evidence="4">
    <location>
        <begin position="272"/>
        <end position="474"/>
    </location>
</feature>
<dbReference type="PANTHER" id="PTHR24096:SF362">
    <property type="entry name" value="4-COUMARATE--COA LIGASE-LIKE 9"/>
    <property type="match status" value="1"/>
</dbReference>
<dbReference type="EMBL" id="WJXA01000012">
    <property type="protein sequence ID" value="KAF7123377.1"/>
    <property type="molecule type" value="Genomic_DNA"/>
</dbReference>
<dbReference type="Proteomes" id="UP000626092">
    <property type="component" value="Unassembled WGS sequence"/>
</dbReference>